<dbReference type="InterPro" id="IPR007867">
    <property type="entry name" value="GMC_OxRtase_C"/>
</dbReference>
<name>A0A9P4U3U3_9PLEO</name>
<dbReference type="Gene3D" id="3.50.50.60">
    <property type="entry name" value="FAD/NAD(P)-binding domain"/>
    <property type="match status" value="3"/>
</dbReference>
<organism evidence="7 8">
    <name type="scientific">Karstenula rhodostoma CBS 690.94</name>
    <dbReference type="NCBI Taxonomy" id="1392251"/>
    <lineage>
        <taxon>Eukaryota</taxon>
        <taxon>Fungi</taxon>
        <taxon>Dikarya</taxon>
        <taxon>Ascomycota</taxon>
        <taxon>Pezizomycotina</taxon>
        <taxon>Dothideomycetes</taxon>
        <taxon>Pleosporomycetidae</taxon>
        <taxon>Pleosporales</taxon>
        <taxon>Massarineae</taxon>
        <taxon>Didymosphaeriaceae</taxon>
        <taxon>Karstenula</taxon>
    </lineage>
</organism>
<gene>
    <name evidence="7" type="ORF">P171DRAFT_506528</name>
</gene>
<keyword evidence="3" id="KW-0274">FAD</keyword>
<comment type="caution">
    <text evidence="7">The sequence shown here is derived from an EMBL/GenBank/DDBJ whole genome shotgun (WGS) entry which is preliminary data.</text>
</comment>
<evidence type="ECO:0000313" key="8">
    <source>
        <dbReference type="Proteomes" id="UP000799764"/>
    </source>
</evidence>
<sequence length="567" mass="60591">MKISIPIALAATWSCAVPSAQAFQETLAAEQLLGSHFGVPTIPATYDYIILGGGTAGLALARRLAADSRYTVAVVNAGDFAEFANGNYSQIPAFASVFGGSDPALKTPLLDWGQYTSPQSQLNGRRIFYPTGKFLCGASSRNYLWFPRAHAGALKKWAELTGDNSFLFANLLPYYKKVSTFTPPNKRTRIANATTPHDASVWSTSGPVQARLKALGLKALTGGLADGNIWCYGYPASTIDPTQESRSSSSTSYLREALKKTMSLNVCKNTLAKKIIFDGSKKATGAVVEAGGVEFTLSANREAIVSAGFARFPQLLMVSGVGPASTLQSFGIQVVSDLPGVGQNMWDHALVSPSYQVKVLIHNAFSDPAVIATNDSITAFSNDWPSIMFMFLDAYLGYNENSGTGPAGNYASPMVAITAPFSRGNITISFTDTNDNPIVSPNWLSDPRDQEQVLAAFKRSRQVFTQKETKPVVIGDEVFPGLDVATDAQILAVLKKQVFSAYHGSCTNAMGPQSNKMSVVDTKGRVYGVSKLRVVDASIFPVLPPGAPQHTVYALAEKIANDILTGS</sequence>
<reference evidence="7" key="1">
    <citation type="journal article" date="2020" name="Stud. Mycol.">
        <title>101 Dothideomycetes genomes: a test case for predicting lifestyles and emergence of pathogens.</title>
        <authorList>
            <person name="Haridas S."/>
            <person name="Albert R."/>
            <person name="Binder M."/>
            <person name="Bloem J."/>
            <person name="Labutti K."/>
            <person name="Salamov A."/>
            <person name="Andreopoulos B."/>
            <person name="Baker S."/>
            <person name="Barry K."/>
            <person name="Bills G."/>
            <person name="Bluhm B."/>
            <person name="Cannon C."/>
            <person name="Castanera R."/>
            <person name="Culley D."/>
            <person name="Daum C."/>
            <person name="Ezra D."/>
            <person name="Gonzalez J."/>
            <person name="Henrissat B."/>
            <person name="Kuo A."/>
            <person name="Liang C."/>
            <person name="Lipzen A."/>
            <person name="Lutzoni F."/>
            <person name="Magnuson J."/>
            <person name="Mondo S."/>
            <person name="Nolan M."/>
            <person name="Ohm R."/>
            <person name="Pangilinan J."/>
            <person name="Park H.-J."/>
            <person name="Ramirez L."/>
            <person name="Alfaro M."/>
            <person name="Sun H."/>
            <person name="Tritt A."/>
            <person name="Yoshinaga Y."/>
            <person name="Zwiers L.-H."/>
            <person name="Turgeon B."/>
            <person name="Goodwin S."/>
            <person name="Spatafora J."/>
            <person name="Crous P."/>
            <person name="Grigoriev I."/>
        </authorList>
    </citation>
    <scope>NUCLEOTIDE SEQUENCE</scope>
    <source>
        <strain evidence="7">CBS 690.94</strain>
    </source>
</reference>
<protein>
    <submittedName>
        <fullName evidence="7">GMC oxidoreductase</fullName>
    </submittedName>
</protein>
<dbReference type="Proteomes" id="UP000799764">
    <property type="component" value="Unassembled WGS sequence"/>
</dbReference>
<dbReference type="GO" id="GO:0044550">
    <property type="term" value="P:secondary metabolite biosynthetic process"/>
    <property type="evidence" value="ECO:0007669"/>
    <property type="project" value="TreeGrafter"/>
</dbReference>
<evidence type="ECO:0000259" key="5">
    <source>
        <dbReference type="Pfam" id="PF00732"/>
    </source>
</evidence>
<keyword evidence="8" id="KW-1185">Reference proteome</keyword>
<dbReference type="PANTHER" id="PTHR11552:SF138">
    <property type="entry name" value="DEHYDROGENASE PKFF-RELATED"/>
    <property type="match status" value="1"/>
</dbReference>
<feature type="signal peptide" evidence="4">
    <location>
        <begin position="1"/>
        <end position="22"/>
    </location>
</feature>
<dbReference type="OrthoDB" id="269227at2759"/>
<keyword evidence="4" id="KW-0732">Signal</keyword>
<evidence type="ECO:0000313" key="7">
    <source>
        <dbReference type="EMBL" id="KAF2437239.1"/>
    </source>
</evidence>
<dbReference type="Pfam" id="PF05199">
    <property type="entry name" value="GMC_oxred_C"/>
    <property type="match status" value="1"/>
</dbReference>
<evidence type="ECO:0000256" key="1">
    <source>
        <dbReference type="ARBA" id="ARBA00010790"/>
    </source>
</evidence>
<proteinExistence type="inferred from homology"/>
<keyword evidence="3" id="KW-0285">Flavoprotein</keyword>
<dbReference type="GO" id="GO:0050660">
    <property type="term" value="F:flavin adenine dinucleotide binding"/>
    <property type="evidence" value="ECO:0007669"/>
    <property type="project" value="InterPro"/>
</dbReference>
<dbReference type="PANTHER" id="PTHR11552">
    <property type="entry name" value="GLUCOSE-METHANOL-CHOLINE GMC OXIDOREDUCTASE"/>
    <property type="match status" value="1"/>
</dbReference>
<evidence type="ECO:0000256" key="4">
    <source>
        <dbReference type="SAM" id="SignalP"/>
    </source>
</evidence>
<evidence type="ECO:0000259" key="6">
    <source>
        <dbReference type="Pfam" id="PF05199"/>
    </source>
</evidence>
<feature type="chain" id="PRO_5040507826" evidence="4">
    <location>
        <begin position="23"/>
        <end position="567"/>
    </location>
</feature>
<comment type="cofactor">
    <cofactor evidence="3">
        <name>FAD</name>
        <dbReference type="ChEBI" id="CHEBI:57692"/>
    </cofactor>
</comment>
<dbReference type="Gene3D" id="3.30.560.10">
    <property type="entry name" value="Glucose Oxidase, domain 3"/>
    <property type="match status" value="1"/>
</dbReference>
<comment type="similarity">
    <text evidence="1">Belongs to the GMC oxidoreductase family.</text>
</comment>
<feature type="domain" description="Glucose-methanol-choline oxidoreductase N-terminal" evidence="5">
    <location>
        <begin position="46"/>
        <end position="349"/>
    </location>
</feature>
<dbReference type="AlphaFoldDB" id="A0A9P4U3U3"/>
<feature type="domain" description="Glucose-methanol-choline oxidoreductase C-terminal" evidence="6">
    <location>
        <begin position="420"/>
        <end position="556"/>
    </location>
</feature>
<feature type="binding site" evidence="3">
    <location>
        <begin position="548"/>
        <end position="549"/>
    </location>
    <ligand>
        <name>FAD</name>
        <dbReference type="ChEBI" id="CHEBI:57692"/>
    </ligand>
</feature>
<dbReference type="InterPro" id="IPR036188">
    <property type="entry name" value="FAD/NAD-bd_sf"/>
</dbReference>
<evidence type="ECO:0000256" key="3">
    <source>
        <dbReference type="PIRSR" id="PIRSR000137-2"/>
    </source>
</evidence>
<dbReference type="InterPro" id="IPR012132">
    <property type="entry name" value="GMC_OxRdtase"/>
</dbReference>
<dbReference type="SUPFAM" id="SSF54373">
    <property type="entry name" value="FAD-linked reductases, C-terminal domain"/>
    <property type="match status" value="1"/>
</dbReference>
<dbReference type="Pfam" id="PF00732">
    <property type="entry name" value="GMC_oxred_N"/>
    <property type="match status" value="1"/>
</dbReference>
<dbReference type="GO" id="GO:0016614">
    <property type="term" value="F:oxidoreductase activity, acting on CH-OH group of donors"/>
    <property type="evidence" value="ECO:0007669"/>
    <property type="project" value="InterPro"/>
</dbReference>
<accession>A0A9P4U3U3</accession>
<dbReference type="InterPro" id="IPR000172">
    <property type="entry name" value="GMC_OxRdtase_N"/>
</dbReference>
<dbReference type="SUPFAM" id="SSF51905">
    <property type="entry name" value="FAD/NAD(P)-binding domain"/>
    <property type="match status" value="1"/>
</dbReference>
<dbReference type="EMBL" id="MU001518">
    <property type="protein sequence ID" value="KAF2437239.1"/>
    <property type="molecule type" value="Genomic_DNA"/>
</dbReference>
<dbReference type="PIRSF" id="PIRSF000137">
    <property type="entry name" value="Alcohol_oxidase"/>
    <property type="match status" value="1"/>
</dbReference>
<evidence type="ECO:0000256" key="2">
    <source>
        <dbReference type="ARBA" id="ARBA00023180"/>
    </source>
</evidence>
<keyword evidence="2" id="KW-0325">Glycoprotein</keyword>